<dbReference type="SMART" id="SM00345">
    <property type="entry name" value="HTH_GNTR"/>
    <property type="match status" value="1"/>
</dbReference>
<dbReference type="PROSITE" id="PS50949">
    <property type="entry name" value="HTH_GNTR"/>
    <property type="match status" value="1"/>
</dbReference>
<proteinExistence type="predicted"/>
<dbReference type="RefSeq" id="WP_377028680.1">
    <property type="nucleotide sequence ID" value="NZ_JBHOMY010000004.1"/>
</dbReference>
<evidence type="ECO:0000313" key="5">
    <source>
        <dbReference type="EMBL" id="MFC1455495.1"/>
    </source>
</evidence>
<dbReference type="InterPro" id="IPR011663">
    <property type="entry name" value="UTRA"/>
</dbReference>
<dbReference type="Proteomes" id="UP001593940">
    <property type="component" value="Unassembled WGS sequence"/>
</dbReference>
<dbReference type="SUPFAM" id="SSF46785">
    <property type="entry name" value="Winged helix' DNA-binding domain"/>
    <property type="match status" value="1"/>
</dbReference>
<comment type="caution">
    <text evidence="5">The sequence shown here is derived from an EMBL/GenBank/DDBJ whole genome shotgun (WGS) entry which is preliminary data.</text>
</comment>
<name>A0ABV6Y2U4_9HYPH</name>
<dbReference type="InterPro" id="IPR000524">
    <property type="entry name" value="Tscrpt_reg_HTH_GntR"/>
</dbReference>
<evidence type="ECO:0000256" key="2">
    <source>
        <dbReference type="ARBA" id="ARBA00023125"/>
    </source>
</evidence>
<dbReference type="Gene3D" id="3.40.1410.10">
    <property type="entry name" value="Chorismate lyase-like"/>
    <property type="match status" value="1"/>
</dbReference>
<evidence type="ECO:0000256" key="1">
    <source>
        <dbReference type="ARBA" id="ARBA00023015"/>
    </source>
</evidence>
<accession>A0ABV6Y2U4</accession>
<feature type="domain" description="HTH gntR-type" evidence="4">
    <location>
        <begin position="9"/>
        <end position="77"/>
    </location>
</feature>
<evidence type="ECO:0000313" key="6">
    <source>
        <dbReference type="Proteomes" id="UP001593940"/>
    </source>
</evidence>
<dbReference type="PANTHER" id="PTHR44846:SF1">
    <property type="entry name" value="MANNOSYL-D-GLYCERATE TRANSPORT_METABOLISM SYSTEM REPRESSOR MNGR-RELATED"/>
    <property type="match status" value="1"/>
</dbReference>
<dbReference type="SUPFAM" id="SSF64288">
    <property type="entry name" value="Chorismate lyase-like"/>
    <property type="match status" value="1"/>
</dbReference>
<dbReference type="SMART" id="SM00866">
    <property type="entry name" value="UTRA"/>
    <property type="match status" value="1"/>
</dbReference>
<organism evidence="5 6">
    <name type="scientific">Microvirga arabica</name>
    <dbReference type="NCBI Taxonomy" id="1128671"/>
    <lineage>
        <taxon>Bacteria</taxon>
        <taxon>Pseudomonadati</taxon>
        <taxon>Pseudomonadota</taxon>
        <taxon>Alphaproteobacteria</taxon>
        <taxon>Hyphomicrobiales</taxon>
        <taxon>Methylobacteriaceae</taxon>
        <taxon>Microvirga</taxon>
    </lineage>
</organism>
<keyword evidence="2" id="KW-0238">DNA-binding</keyword>
<keyword evidence="1" id="KW-0805">Transcription regulation</keyword>
<dbReference type="InterPro" id="IPR036388">
    <property type="entry name" value="WH-like_DNA-bd_sf"/>
</dbReference>
<dbReference type="PANTHER" id="PTHR44846">
    <property type="entry name" value="MANNOSYL-D-GLYCERATE TRANSPORT/METABOLISM SYSTEM REPRESSOR MNGR-RELATED"/>
    <property type="match status" value="1"/>
</dbReference>
<dbReference type="Gene3D" id="1.10.10.10">
    <property type="entry name" value="Winged helix-like DNA-binding domain superfamily/Winged helix DNA-binding domain"/>
    <property type="match status" value="1"/>
</dbReference>
<reference evidence="5 6" key="1">
    <citation type="submission" date="2024-09" db="EMBL/GenBank/DDBJ databases">
        <title>Nodulacao em especies de Leguminosae Basais da Amazonia e Caracterizacao dos Rizobios e Bacterias Associadas aos Nodulos.</title>
        <authorList>
            <person name="Jambeiro I.C.A."/>
            <person name="Lopes I.S."/>
            <person name="Aguiar E.R.G.R."/>
            <person name="Santos A.F.J."/>
            <person name="Dos Santos J.M.F."/>
            <person name="Gross E."/>
        </authorList>
    </citation>
    <scope>NUCLEOTIDE SEQUENCE [LARGE SCALE GENOMIC DNA]</scope>
    <source>
        <strain evidence="5 6">BRUESC1165</strain>
    </source>
</reference>
<dbReference type="Pfam" id="PF07702">
    <property type="entry name" value="UTRA"/>
    <property type="match status" value="1"/>
</dbReference>
<sequence length="240" mass="26654">MTVNYDNLTPLYDQVKRLILGDLKTGHRRSGTYLPSETELCEHYGVSRITLRRAVTELCAEGYLRRVHGKGTLVTEPKLKQTLVSLTGFTESLASLGHSVSYRVLEKGSHALPEGVMERLQATADDDVVGICRLLLVDGRPLTIEELYFLRSRYEKAIDPVMKGGSFNEALKTFYGEQPTAAERTINVDAPSPNECELLACPPSQPVYRIEKLVIGRRKSPISLSILVTPSNRVTYSISA</sequence>
<dbReference type="InterPro" id="IPR028978">
    <property type="entry name" value="Chorismate_lyase_/UTRA_dom_sf"/>
</dbReference>
<dbReference type="Pfam" id="PF00392">
    <property type="entry name" value="GntR"/>
    <property type="match status" value="1"/>
</dbReference>
<gene>
    <name evidence="5" type="ORF">ACETIH_01835</name>
</gene>
<dbReference type="CDD" id="cd07377">
    <property type="entry name" value="WHTH_GntR"/>
    <property type="match status" value="1"/>
</dbReference>
<evidence type="ECO:0000256" key="3">
    <source>
        <dbReference type="ARBA" id="ARBA00023163"/>
    </source>
</evidence>
<dbReference type="InterPro" id="IPR050679">
    <property type="entry name" value="Bact_HTH_transcr_reg"/>
</dbReference>
<keyword evidence="6" id="KW-1185">Reference proteome</keyword>
<evidence type="ECO:0000259" key="4">
    <source>
        <dbReference type="PROSITE" id="PS50949"/>
    </source>
</evidence>
<protein>
    <submittedName>
        <fullName evidence="5">GntR family transcriptional regulator</fullName>
    </submittedName>
</protein>
<dbReference type="PRINTS" id="PR00035">
    <property type="entry name" value="HTHGNTR"/>
</dbReference>
<keyword evidence="3" id="KW-0804">Transcription</keyword>
<dbReference type="EMBL" id="JBHOMY010000004">
    <property type="protein sequence ID" value="MFC1455495.1"/>
    <property type="molecule type" value="Genomic_DNA"/>
</dbReference>
<dbReference type="InterPro" id="IPR036390">
    <property type="entry name" value="WH_DNA-bd_sf"/>
</dbReference>